<dbReference type="HOGENOM" id="CLU_088000_0_0_1"/>
<reference evidence="1 2" key="1">
    <citation type="journal article" date="2013" name="BMC Genomics">
        <title>Comparative genomics of parasitic silkworm microsporidia reveal an association between genome expansion and host adaptation.</title>
        <authorList>
            <person name="Pan G."/>
            <person name="Xu J."/>
            <person name="Li T."/>
            <person name="Xia Q."/>
            <person name="Liu S.L."/>
            <person name="Zhang G."/>
            <person name="Li S."/>
            <person name="Li C."/>
            <person name="Liu H."/>
            <person name="Yang L."/>
            <person name="Liu T."/>
            <person name="Zhang X."/>
            <person name="Wu Z."/>
            <person name="Fan W."/>
            <person name="Dang X."/>
            <person name="Xiang H."/>
            <person name="Tao M."/>
            <person name="Li Y."/>
            <person name="Hu J."/>
            <person name="Li Z."/>
            <person name="Lin L."/>
            <person name="Luo J."/>
            <person name="Geng L."/>
            <person name="Wang L."/>
            <person name="Long M."/>
            <person name="Wan Y."/>
            <person name="He N."/>
            <person name="Zhang Z."/>
            <person name="Lu C."/>
            <person name="Keeling P.J."/>
            <person name="Wang J."/>
            <person name="Xiang Z."/>
            <person name="Zhou Z."/>
        </authorList>
    </citation>
    <scope>NUCLEOTIDE SEQUENCE [LARGE SCALE GENOMIC DNA]</scope>
    <source>
        <strain evidence="2">CQ1 / CVCC 102059</strain>
    </source>
</reference>
<dbReference type="OrthoDB" id="10261753at2759"/>
<organism evidence="1 2">
    <name type="scientific">Nosema bombycis (strain CQ1 / CVCC 102059)</name>
    <name type="common">Microsporidian parasite</name>
    <name type="synonym">Pebrine of silkworm</name>
    <dbReference type="NCBI Taxonomy" id="578461"/>
    <lineage>
        <taxon>Eukaryota</taxon>
        <taxon>Fungi</taxon>
        <taxon>Fungi incertae sedis</taxon>
        <taxon>Microsporidia</taxon>
        <taxon>Nosematidae</taxon>
        <taxon>Nosema</taxon>
    </lineage>
</organism>
<dbReference type="AlphaFoldDB" id="R0KLM2"/>
<dbReference type="EMBL" id="KB910010">
    <property type="protein sequence ID" value="EOB11526.1"/>
    <property type="molecule type" value="Genomic_DNA"/>
</dbReference>
<name>R0KLM2_NOSB1</name>
<evidence type="ECO:0000313" key="2">
    <source>
        <dbReference type="Proteomes" id="UP000016927"/>
    </source>
</evidence>
<accession>R0KLM2</accession>
<protein>
    <submittedName>
        <fullName evidence="1">Uncharacterized protein</fullName>
    </submittedName>
</protein>
<sequence length="247" mass="29339">MDLKSQIVSELHGTKRYTILNQVDYDFGPLEEISTIDLPFLTIPFLNGRVFYNFYNKEESLDCFLEFNCLLEGLGLISPVLKAACSSRAREDKIKIYNLKRSFTYHFIDWEDREWVIKLLEYFYILSSEEIYFLKEEKNLPKSSDQKDIKHFEVIKIGNESEYKSEMVDLNREGLVTAPHPITSLQSNFFIEHTLLNKTTVKFNRKDLLKRRINPKYTLEDFGDVIAERLKKWKRCLKLNQKLKKKL</sequence>
<dbReference type="VEuPathDB" id="MicrosporidiaDB:NBO_1103g0001"/>
<evidence type="ECO:0000313" key="1">
    <source>
        <dbReference type="EMBL" id="EOB11526.1"/>
    </source>
</evidence>
<gene>
    <name evidence="1" type="ORF">NBO_1103g0001</name>
</gene>
<proteinExistence type="predicted"/>
<dbReference type="Proteomes" id="UP000016927">
    <property type="component" value="Unassembled WGS sequence"/>
</dbReference>
<keyword evidence="2" id="KW-1185">Reference proteome</keyword>